<reference evidence="5" key="1">
    <citation type="submission" date="2011-04" db="EMBL/GenBank/DDBJ databases">
        <title>The complete genome of Treponema brennaborense DSM 12168.</title>
        <authorList>
            <person name="Lucas S."/>
            <person name="Han J."/>
            <person name="Lapidus A."/>
            <person name="Bruce D."/>
            <person name="Goodwin L."/>
            <person name="Pitluck S."/>
            <person name="Peters L."/>
            <person name="Kyrpides N."/>
            <person name="Mavromatis K."/>
            <person name="Ivanova N."/>
            <person name="Mikhailova N."/>
            <person name="Pagani I."/>
            <person name="Teshima H."/>
            <person name="Detter J.C."/>
            <person name="Tapia R."/>
            <person name="Han C."/>
            <person name="Land M."/>
            <person name="Hauser L."/>
            <person name="Markowitz V."/>
            <person name="Cheng J.-F."/>
            <person name="Hugenholtz P."/>
            <person name="Woyke T."/>
            <person name="Wu D."/>
            <person name="Gronow S."/>
            <person name="Wellnitz S."/>
            <person name="Brambilla E."/>
            <person name="Klenk H.-P."/>
            <person name="Eisen J.A."/>
        </authorList>
    </citation>
    <scope>NUCLEOTIDE SEQUENCE [LARGE SCALE GENOMIC DNA]</scope>
    <source>
        <strain evidence="5">DSM 12168 / CIP 105900 / DD5/3</strain>
    </source>
</reference>
<dbReference type="eggNOG" id="COG2207">
    <property type="taxonomic scope" value="Bacteria"/>
</dbReference>
<dbReference type="RefSeq" id="WP_013757317.1">
    <property type="nucleotide sequence ID" value="NC_015500.1"/>
</dbReference>
<dbReference type="PANTHER" id="PTHR40055:SF1">
    <property type="entry name" value="TRANSCRIPTIONAL REGULATOR YGIV-RELATED"/>
    <property type="match status" value="1"/>
</dbReference>
<dbReference type="HOGENOM" id="CLU_000445_81_1_12"/>
<keyword evidence="1" id="KW-0805">Transcription regulation</keyword>
<dbReference type="SUPFAM" id="SSF55136">
    <property type="entry name" value="Probable bacterial effector-binding domain"/>
    <property type="match status" value="1"/>
</dbReference>
<dbReference type="SUPFAM" id="SSF46689">
    <property type="entry name" value="Homeodomain-like"/>
    <property type="match status" value="1"/>
</dbReference>
<keyword evidence="2" id="KW-0804">Transcription</keyword>
<dbReference type="InterPro" id="IPR050908">
    <property type="entry name" value="SmbC-like"/>
</dbReference>
<dbReference type="PANTHER" id="PTHR40055">
    <property type="entry name" value="TRANSCRIPTIONAL REGULATOR YGIV-RELATED"/>
    <property type="match status" value="1"/>
</dbReference>
<dbReference type="GO" id="GO:0003700">
    <property type="term" value="F:DNA-binding transcription factor activity"/>
    <property type="evidence" value="ECO:0007669"/>
    <property type="project" value="InterPro"/>
</dbReference>
<dbReference type="KEGG" id="tbe:Trebr_0143"/>
<name>F4LLB9_TREBD</name>
<evidence type="ECO:0000259" key="3">
    <source>
        <dbReference type="PROSITE" id="PS01124"/>
    </source>
</evidence>
<evidence type="ECO:0000313" key="4">
    <source>
        <dbReference type="EMBL" id="AEE15597.1"/>
    </source>
</evidence>
<proteinExistence type="predicted"/>
<dbReference type="eggNOG" id="COG3449">
    <property type="taxonomic scope" value="Bacteria"/>
</dbReference>
<accession>F4LLB9</accession>
<dbReference type="Pfam" id="PF12833">
    <property type="entry name" value="HTH_18"/>
    <property type="match status" value="1"/>
</dbReference>
<evidence type="ECO:0000313" key="5">
    <source>
        <dbReference type="Proteomes" id="UP000006546"/>
    </source>
</evidence>
<dbReference type="Pfam" id="PF06445">
    <property type="entry name" value="GyrI-like"/>
    <property type="match status" value="1"/>
</dbReference>
<dbReference type="Gene3D" id="3.20.80.10">
    <property type="entry name" value="Regulatory factor, effector binding domain"/>
    <property type="match status" value="1"/>
</dbReference>
<dbReference type="InterPro" id="IPR018060">
    <property type="entry name" value="HTH_AraC"/>
</dbReference>
<dbReference type="InterPro" id="IPR010499">
    <property type="entry name" value="AraC_E-bd"/>
</dbReference>
<sequence>MITCEIVNKAIDFILANLRNDISVDDVAAYCGYSKFHFCRLFKTQTGESVYAFVKRMRMEQCAFRLKVERHRTVSDIGIDYGLSSSNFATLFREFQDTSPYYFRKGAVRRSVEHPFFHAENDELESFDECRKKITIEMLPDYHVVYERRKGNYHNLSGDWCAFIEKYGTYHTENSLLFERTYSDPSVTDADSCLYDICMEVPLGCPLENTCTLTGGKFAVYHFNGSPKLIFAAYQSVFNVWMPCTGALTDNRYGFDIYRNVAADASHMEIDLCIPIC</sequence>
<feature type="domain" description="HTH araC/xylS-type" evidence="3">
    <location>
        <begin position="8"/>
        <end position="106"/>
    </location>
</feature>
<evidence type="ECO:0000256" key="1">
    <source>
        <dbReference type="ARBA" id="ARBA00023015"/>
    </source>
</evidence>
<dbReference type="GO" id="GO:0043565">
    <property type="term" value="F:sequence-specific DNA binding"/>
    <property type="evidence" value="ECO:0007669"/>
    <property type="project" value="InterPro"/>
</dbReference>
<dbReference type="STRING" id="906968.Trebr_0143"/>
<dbReference type="SMART" id="SM00871">
    <property type="entry name" value="AraC_E_bind"/>
    <property type="match status" value="1"/>
</dbReference>
<dbReference type="InterPro" id="IPR009057">
    <property type="entry name" value="Homeodomain-like_sf"/>
</dbReference>
<dbReference type="Gene3D" id="1.10.10.60">
    <property type="entry name" value="Homeodomain-like"/>
    <property type="match status" value="1"/>
</dbReference>
<dbReference type="OrthoDB" id="328780at2"/>
<protein>
    <submittedName>
        <fullName evidence="4">Transcriptional regulator, AraC family</fullName>
    </submittedName>
</protein>
<gene>
    <name evidence="4" type="ordered locus">Trebr_0143</name>
</gene>
<organism evidence="4 5">
    <name type="scientific">Treponema brennaborense (strain DSM 12168 / CIP 105900 / DD5/3)</name>
    <dbReference type="NCBI Taxonomy" id="906968"/>
    <lineage>
        <taxon>Bacteria</taxon>
        <taxon>Pseudomonadati</taxon>
        <taxon>Spirochaetota</taxon>
        <taxon>Spirochaetia</taxon>
        <taxon>Spirochaetales</taxon>
        <taxon>Treponemataceae</taxon>
        <taxon>Treponema</taxon>
    </lineage>
</organism>
<dbReference type="PROSITE" id="PS01124">
    <property type="entry name" value="HTH_ARAC_FAMILY_2"/>
    <property type="match status" value="1"/>
</dbReference>
<dbReference type="Proteomes" id="UP000006546">
    <property type="component" value="Chromosome"/>
</dbReference>
<keyword evidence="5" id="KW-1185">Reference proteome</keyword>
<dbReference type="AlphaFoldDB" id="F4LLB9"/>
<dbReference type="InterPro" id="IPR029442">
    <property type="entry name" value="GyrI-like"/>
</dbReference>
<evidence type="ECO:0000256" key="2">
    <source>
        <dbReference type="ARBA" id="ARBA00023163"/>
    </source>
</evidence>
<dbReference type="SMART" id="SM00342">
    <property type="entry name" value="HTH_ARAC"/>
    <property type="match status" value="1"/>
</dbReference>
<dbReference type="EMBL" id="CP002696">
    <property type="protein sequence ID" value="AEE15597.1"/>
    <property type="molecule type" value="Genomic_DNA"/>
</dbReference>
<dbReference type="InterPro" id="IPR011256">
    <property type="entry name" value="Reg_factor_effector_dom_sf"/>
</dbReference>